<protein>
    <submittedName>
        <fullName evidence="3">2-Hacid_dh domain-containing protein</fullName>
    </submittedName>
</protein>
<evidence type="ECO:0000256" key="1">
    <source>
        <dbReference type="SAM" id="MobiDB-lite"/>
    </source>
</evidence>
<dbReference type="AlphaFoldDB" id="A0A7I4Z3V5"/>
<keyword evidence="2" id="KW-1185">Reference proteome</keyword>
<name>A0A7I4Z3V5_HAECO</name>
<feature type="region of interest" description="Disordered" evidence="1">
    <location>
        <begin position="90"/>
        <end position="111"/>
    </location>
</feature>
<dbReference type="Proteomes" id="UP000025227">
    <property type="component" value="Unplaced"/>
</dbReference>
<dbReference type="WBParaSite" id="HCON_00171770-00001">
    <property type="protein sequence ID" value="HCON_00171770-00001"/>
    <property type="gene ID" value="HCON_00171770"/>
</dbReference>
<reference evidence="3" key="1">
    <citation type="submission" date="2020-12" db="UniProtKB">
        <authorList>
            <consortium name="WormBaseParasite"/>
        </authorList>
    </citation>
    <scope>IDENTIFICATION</scope>
    <source>
        <strain evidence="3">MHco3</strain>
    </source>
</reference>
<feature type="compositionally biased region" description="Polar residues" evidence="1">
    <location>
        <begin position="90"/>
        <end position="106"/>
    </location>
</feature>
<accession>A0A7I4Z3V5</accession>
<evidence type="ECO:0000313" key="3">
    <source>
        <dbReference type="WBParaSite" id="HCON_00171770-00001"/>
    </source>
</evidence>
<organism evidence="2 3">
    <name type="scientific">Haemonchus contortus</name>
    <name type="common">Barber pole worm</name>
    <dbReference type="NCBI Taxonomy" id="6289"/>
    <lineage>
        <taxon>Eukaryota</taxon>
        <taxon>Metazoa</taxon>
        <taxon>Ecdysozoa</taxon>
        <taxon>Nematoda</taxon>
        <taxon>Chromadorea</taxon>
        <taxon>Rhabditida</taxon>
        <taxon>Rhabditina</taxon>
        <taxon>Rhabditomorpha</taxon>
        <taxon>Strongyloidea</taxon>
        <taxon>Trichostrongylidae</taxon>
        <taxon>Haemonchus</taxon>
    </lineage>
</organism>
<evidence type="ECO:0000313" key="2">
    <source>
        <dbReference type="Proteomes" id="UP000025227"/>
    </source>
</evidence>
<proteinExistence type="predicted"/>
<sequence length="213" mass="22901">MKLIILNPTEDNGRFVEILNYSSVTMADIELLCATASAETATAIANLKRINFAIVHLHGIRNSLQSELLNSMEFLPIITQPPHLSIYRPSTQTTSKSSVAATQTDTVPPKHQLARTPSQIWGTQRTTDVEHYAALSAVVIARLSRAASVIDITTPLIASSSQVSMKKPWKQSPKKDASASSTVTLQGAVVVQLDAEFVAPTNVILLCAPTAAI</sequence>